<name>G8LVV7_ACECE</name>
<dbReference type="PROSITE" id="PS51257">
    <property type="entry name" value="PROKAR_LIPOPROTEIN"/>
    <property type="match status" value="1"/>
</dbReference>
<keyword evidence="1" id="KW-1133">Transmembrane helix</keyword>
<feature type="transmembrane region" description="Helical" evidence="1">
    <location>
        <begin position="86"/>
        <end position="107"/>
    </location>
</feature>
<reference evidence="2 3" key="2">
    <citation type="journal article" date="2012" name="Stand. Genomic Sci.">
        <title>Complete Genome Sequence of Clostridium clariflavum DSM 19732.</title>
        <authorList>
            <person name="Izquierdo J.A."/>
            <person name="Goodwin L."/>
            <person name="Davenport K.W."/>
            <person name="Teshima H."/>
            <person name="Bruce D."/>
            <person name="Detter C."/>
            <person name="Tapia R."/>
            <person name="Han S."/>
            <person name="Land M."/>
            <person name="Hauser L."/>
            <person name="Jeffries C.D."/>
            <person name="Han J."/>
            <person name="Pitluck S."/>
            <person name="Nolan M."/>
            <person name="Chen A."/>
            <person name="Huntemann M."/>
            <person name="Mavromatis K."/>
            <person name="Mikhailova N."/>
            <person name="Liolios K."/>
            <person name="Woyke T."/>
            <person name="Lynd L.R."/>
        </authorList>
    </citation>
    <scope>NUCLEOTIDE SEQUENCE [LARGE SCALE GENOMIC DNA]</scope>
    <source>
        <strain evidence="3">DSM 19732 / NBRC 101661 / EBR45</strain>
    </source>
</reference>
<evidence type="ECO:0000313" key="2">
    <source>
        <dbReference type="EMBL" id="AEV67524.1"/>
    </source>
</evidence>
<dbReference type="STRING" id="720554.Clocl_0833"/>
<reference evidence="3" key="1">
    <citation type="submission" date="2011-12" db="EMBL/GenBank/DDBJ databases">
        <title>Complete sequence of Clostridium clariflavum DSM 19732.</title>
        <authorList>
            <consortium name="US DOE Joint Genome Institute"/>
            <person name="Lucas S."/>
            <person name="Han J."/>
            <person name="Lapidus A."/>
            <person name="Cheng J.-F."/>
            <person name="Goodwin L."/>
            <person name="Pitluck S."/>
            <person name="Peters L."/>
            <person name="Teshima H."/>
            <person name="Detter J.C."/>
            <person name="Han C."/>
            <person name="Tapia R."/>
            <person name="Land M."/>
            <person name="Hauser L."/>
            <person name="Kyrpides N."/>
            <person name="Ivanova N."/>
            <person name="Pagani I."/>
            <person name="Kitzmiller T."/>
            <person name="Lynd L."/>
            <person name="Izquierdo J."/>
            <person name="Woyke T."/>
        </authorList>
    </citation>
    <scope>NUCLEOTIDE SEQUENCE [LARGE SCALE GENOMIC DNA]</scope>
    <source>
        <strain evidence="3">DSM 19732 / NBRC 101661 / EBR45</strain>
    </source>
</reference>
<feature type="transmembrane region" description="Helical" evidence="1">
    <location>
        <begin position="113"/>
        <end position="132"/>
    </location>
</feature>
<keyword evidence="3" id="KW-1185">Reference proteome</keyword>
<dbReference type="EMBL" id="CP003065">
    <property type="protein sequence ID" value="AEV67524.1"/>
    <property type="molecule type" value="Genomic_DNA"/>
</dbReference>
<keyword evidence="1" id="KW-0812">Transmembrane</keyword>
<dbReference type="Proteomes" id="UP000005435">
    <property type="component" value="Chromosome"/>
</dbReference>
<feature type="transmembrane region" description="Helical" evidence="1">
    <location>
        <begin position="51"/>
        <end position="74"/>
    </location>
</feature>
<keyword evidence="1" id="KW-0472">Membrane</keyword>
<dbReference type="AlphaFoldDB" id="G8LVV7"/>
<evidence type="ECO:0000256" key="1">
    <source>
        <dbReference type="SAM" id="Phobius"/>
    </source>
</evidence>
<dbReference type="OrthoDB" id="9973361at2"/>
<dbReference type="KEGG" id="ccl:Clocl_0833"/>
<proteinExistence type="predicted"/>
<protein>
    <recommendedName>
        <fullName evidence="4">Lipoprotein</fullName>
    </recommendedName>
</protein>
<accession>G8LVV7</accession>
<evidence type="ECO:0000313" key="3">
    <source>
        <dbReference type="Proteomes" id="UP000005435"/>
    </source>
</evidence>
<sequence length="143" mass="16373" precursor="true">MRSKLIEGSVIDMKLKLLNILSGICFFISSACLMSVPFLDLKEGFTTVAYIFAGLFWFGLICGLVLQIILANACKGLPTIKKNKKILRIIRIIFWVLLITVIPVIAFFNNNRFLLPVNLFLVFLSAEIYWVIRQMGRLNENER</sequence>
<feature type="transmembrane region" description="Helical" evidence="1">
    <location>
        <begin position="20"/>
        <end position="39"/>
    </location>
</feature>
<evidence type="ECO:0008006" key="4">
    <source>
        <dbReference type="Google" id="ProtNLM"/>
    </source>
</evidence>
<dbReference type="HOGENOM" id="CLU_1802732_0_0_9"/>
<organism evidence="2 3">
    <name type="scientific">Acetivibrio clariflavus (strain DSM 19732 / NBRC 101661 / EBR45)</name>
    <name type="common">Clostridium clariflavum</name>
    <dbReference type="NCBI Taxonomy" id="720554"/>
    <lineage>
        <taxon>Bacteria</taxon>
        <taxon>Bacillati</taxon>
        <taxon>Bacillota</taxon>
        <taxon>Clostridia</taxon>
        <taxon>Eubacteriales</taxon>
        <taxon>Oscillospiraceae</taxon>
        <taxon>Acetivibrio</taxon>
    </lineage>
</organism>
<gene>
    <name evidence="2" type="ordered locus">Clocl_0833</name>
</gene>